<dbReference type="InterPro" id="IPR018712">
    <property type="entry name" value="Tle1-like_cat"/>
</dbReference>
<dbReference type="PANTHER" id="PTHR33840">
    <property type="match status" value="1"/>
</dbReference>
<keyword evidence="1" id="KW-0539">Nucleus</keyword>
<evidence type="ECO:0000313" key="4">
    <source>
        <dbReference type="EMBL" id="KAF6789664.1"/>
    </source>
</evidence>
<dbReference type="Proteomes" id="UP000652219">
    <property type="component" value="Unassembled WGS sequence"/>
</dbReference>
<dbReference type="InterPro" id="IPR007219">
    <property type="entry name" value="XnlR_reg_dom"/>
</dbReference>
<evidence type="ECO:0000256" key="2">
    <source>
        <dbReference type="SAM" id="MobiDB-lite"/>
    </source>
</evidence>
<feature type="compositionally biased region" description="Low complexity" evidence="2">
    <location>
        <begin position="186"/>
        <end position="196"/>
    </location>
</feature>
<keyword evidence="5" id="KW-1185">Reference proteome</keyword>
<evidence type="ECO:0000259" key="3">
    <source>
        <dbReference type="SMART" id="SM00906"/>
    </source>
</evidence>
<name>A0A8H6IP96_9PEZI</name>
<dbReference type="GO" id="GO:0008270">
    <property type="term" value="F:zinc ion binding"/>
    <property type="evidence" value="ECO:0007669"/>
    <property type="project" value="InterPro"/>
</dbReference>
<feature type="domain" description="Xylanolytic transcriptional activator regulatory" evidence="3">
    <location>
        <begin position="817"/>
        <end position="891"/>
    </location>
</feature>
<dbReference type="SMART" id="SM00906">
    <property type="entry name" value="Fungal_trans"/>
    <property type="match status" value="1"/>
</dbReference>
<feature type="region of interest" description="Disordered" evidence="2">
    <location>
        <begin position="879"/>
        <end position="910"/>
    </location>
</feature>
<accession>A0A8H6IP96</accession>
<feature type="region of interest" description="Disordered" evidence="2">
    <location>
        <begin position="554"/>
        <end position="605"/>
    </location>
</feature>
<sequence length="1171" mass="131833">MDPKLSNGDHSPSTPKKLVLCFDGTGNTFTGSNADTNVVKILSQLDRNAPNQFHYYQTGIGTYDINDESVNKSWFGELRSSISQTIDQGIGMTFDAHVLAGYRFLMRYYNSGDKIYIFGFSRGAFTAKFLARMIHTVGLLCKGNEEMVPFAYKLYQRYLAGEVEEFIVAHPKKGKKDKKKKKDKNGAANGDNTDAAPIPEDDGAPLHDESVVDDESRKHKHEVALNEITAFSDTFCRKESVMHCGKLEETNIKVFFLGMWDCVNSVAVLERKTPVPVAVAGTAHHVRHAVAVDERRVKFKAALLAQDIRDTDADADHNHEEDIKEVWFPGCHGDVGGGWPASDDNPLDASDGREIVWTVWQRVKNLFTTRKSKEPSKALGHDRFQMSDIPLAWMIREVELVGEQDPSAALKWRENANEFKARFKKKRQHEQALRGFIHDSLAYGCGTGFFKVLLWKFMEWLPIITRWELEDSGWKNVRFPLNGGATRDIPRDAVLHDSLIWRLENDKTYCPGNNHGGRLPPCLKHNESIAEYQTAAAPDVDEDPGHKTWKISTSAHDLKPQGGPSRQTFGEAKQDEPPFRAALKPGATTEAPDVSGAPEDKSETGSMRFGAFKDQYVGGDHWAAILDSIADLKDHFDREEHFRLVDSPDKGLNTSGEAPDMVEFGTAEPDRALLLYGCQPAASREEIVFALPPKEVVDRYISRYFHQLDLVASSSVHGPTFLREYEGFWVNPDEVSITWIGLLFSMMCLSLIATDLSESSPDFEREQRNRQIILYREKTVQCLMMGNYTQGGKHVLETFLNYVYIEFRVHTDAEGDLWYLLGIEVNLAKRMGYHRDPKHFPNIGPLEGEMRRRVWATVLVGDSLLSGQMGMPRMITNEQFDTEEPRNLNDSDLEGELSELPPGRPETEETTSLGLIARRRILIALGAVSGLTSSLAPYTYEQMMRVDCILNEAQRNIPPPLQMKPMSSSVTDSPQTIMARIFLGHMFYKGQIMLHRRFLFAESSSSKDNPEYSRTTCINAALESMRIQQILDEETRPGGQLQTMHWRVGSIMNHHFLTAAMILCAMLYRKQTLGRDEDIMQALRGARSIFSRNSAQSKEAKKAERAVSLILAQAGAPRFDMGLQLDPAGARPRSWDTVNAAEWSARVLGDLALEFNEGRFLLLRSVVFDAS</sequence>
<comment type="caution">
    <text evidence="4">The sequence shown here is derived from an EMBL/GenBank/DDBJ whole genome shotgun (WGS) entry which is preliminary data.</text>
</comment>
<dbReference type="AlphaFoldDB" id="A0A8H6IP96"/>
<dbReference type="GO" id="GO:0006351">
    <property type="term" value="P:DNA-templated transcription"/>
    <property type="evidence" value="ECO:0007669"/>
    <property type="project" value="InterPro"/>
</dbReference>
<feature type="compositionally biased region" description="Basic and acidic residues" evidence="2">
    <location>
        <begin position="204"/>
        <end position="217"/>
    </location>
</feature>
<feature type="compositionally biased region" description="Basic residues" evidence="2">
    <location>
        <begin position="174"/>
        <end position="183"/>
    </location>
</feature>
<protein>
    <submittedName>
        <fullName evidence="4">Sporulation associated protein</fullName>
    </submittedName>
</protein>
<dbReference type="Pfam" id="PF04082">
    <property type="entry name" value="Fungal_trans"/>
    <property type="match status" value="1"/>
</dbReference>
<dbReference type="EMBL" id="WIGN01000525">
    <property type="protein sequence ID" value="KAF6789664.1"/>
    <property type="molecule type" value="Genomic_DNA"/>
</dbReference>
<evidence type="ECO:0000313" key="5">
    <source>
        <dbReference type="Proteomes" id="UP000652219"/>
    </source>
</evidence>
<dbReference type="Pfam" id="PF09994">
    <property type="entry name" value="T6SS_Tle1-like_cat"/>
    <property type="match status" value="1"/>
</dbReference>
<dbReference type="PANTHER" id="PTHR33840:SF2">
    <property type="entry name" value="TLE1 PHOSPHOLIPASE DOMAIN-CONTAINING PROTEIN"/>
    <property type="match status" value="1"/>
</dbReference>
<dbReference type="CDD" id="cd12148">
    <property type="entry name" value="fungal_TF_MHR"/>
    <property type="match status" value="1"/>
</dbReference>
<evidence type="ECO:0000256" key="1">
    <source>
        <dbReference type="ARBA" id="ARBA00023242"/>
    </source>
</evidence>
<proteinExistence type="predicted"/>
<gene>
    <name evidence="4" type="ORF">CSOJ01_14738</name>
</gene>
<organism evidence="4 5">
    <name type="scientific">Colletotrichum sojae</name>
    <dbReference type="NCBI Taxonomy" id="2175907"/>
    <lineage>
        <taxon>Eukaryota</taxon>
        <taxon>Fungi</taxon>
        <taxon>Dikarya</taxon>
        <taxon>Ascomycota</taxon>
        <taxon>Pezizomycotina</taxon>
        <taxon>Sordariomycetes</taxon>
        <taxon>Hypocreomycetidae</taxon>
        <taxon>Glomerellales</taxon>
        <taxon>Glomerellaceae</taxon>
        <taxon>Colletotrichum</taxon>
        <taxon>Colletotrichum orchidearum species complex</taxon>
    </lineage>
</organism>
<reference evidence="4 5" key="1">
    <citation type="journal article" date="2020" name="Phytopathology">
        <title>Genome Sequence Resources of Colletotrichum truncatum, C. plurivorum, C. musicola, and C. sojae: Four Species Pathogenic to Soybean (Glycine max).</title>
        <authorList>
            <person name="Rogerio F."/>
            <person name="Boufleur T.R."/>
            <person name="Ciampi-Guillardi M."/>
            <person name="Sukno S.A."/>
            <person name="Thon M.R."/>
            <person name="Massola Junior N.S."/>
            <person name="Baroncelli R."/>
        </authorList>
    </citation>
    <scope>NUCLEOTIDE SEQUENCE [LARGE SCALE GENOMIC DNA]</scope>
    <source>
        <strain evidence="4 5">LFN0009</strain>
    </source>
</reference>
<dbReference type="GO" id="GO:0003677">
    <property type="term" value="F:DNA binding"/>
    <property type="evidence" value="ECO:0007669"/>
    <property type="project" value="InterPro"/>
</dbReference>
<feature type="region of interest" description="Disordered" evidence="2">
    <location>
        <begin position="174"/>
        <end position="218"/>
    </location>
</feature>